<feature type="transmembrane region" description="Helical" evidence="6">
    <location>
        <begin position="526"/>
        <end position="548"/>
    </location>
</feature>
<dbReference type="GO" id="GO:0016020">
    <property type="term" value="C:membrane"/>
    <property type="evidence" value="ECO:0007669"/>
    <property type="project" value="UniProtKB-SubCell"/>
</dbReference>
<feature type="transmembrane region" description="Helical" evidence="6">
    <location>
        <begin position="236"/>
        <end position="255"/>
    </location>
</feature>
<feature type="compositionally biased region" description="Low complexity" evidence="5">
    <location>
        <begin position="443"/>
        <end position="452"/>
    </location>
</feature>
<keyword evidence="3 6" id="KW-1133">Transmembrane helix</keyword>
<feature type="domain" description="Amino acid transporter transmembrane" evidence="7">
    <location>
        <begin position="103"/>
        <end position="383"/>
    </location>
</feature>
<name>A0A0D3K5D0_EMIH1</name>
<dbReference type="KEGG" id="ehx:EMIHUDRAFT_434317"/>
<feature type="region of interest" description="Disordered" evidence="5">
    <location>
        <begin position="419"/>
        <end position="506"/>
    </location>
</feature>
<dbReference type="STRING" id="2903.R1EWK4"/>
<dbReference type="OMA" id="AMTFFLP"/>
<dbReference type="Proteomes" id="UP000013827">
    <property type="component" value="Unassembled WGS sequence"/>
</dbReference>
<feature type="transmembrane region" description="Helical" evidence="6">
    <location>
        <begin position="306"/>
        <end position="323"/>
    </location>
</feature>
<evidence type="ECO:0000256" key="2">
    <source>
        <dbReference type="ARBA" id="ARBA00022692"/>
    </source>
</evidence>
<keyword evidence="4 6" id="KW-0472">Membrane</keyword>
<accession>A0A0D3K5D0</accession>
<dbReference type="PaxDb" id="2903-EOD30965"/>
<reference evidence="8" key="2">
    <citation type="submission" date="2024-10" db="UniProtKB">
        <authorList>
            <consortium name="EnsemblProtists"/>
        </authorList>
    </citation>
    <scope>IDENTIFICATION</scope>
</reference>
<evidence type="ECO:0000256" key="3">
    <source>
        <dbReference type="ARBA" id="ARBA00022989"/>
    </source>
</evidence>
<feature type="transmembrane region" description="Helical" evidence="6">
    <location>
        <begin position="592"/>
        <end position="611"/>
    </location>
</feature>
<feature type="transmembrane region" description="Helical" evidence="6">
    <location>
        <begin position="212"/>
        <end position="229"/>
    </location>
</feature>
<evidence type="ECO:0000256" key="5">
    <source>
        <dbReference type="SAM" id="MobiDB-lite"/>
    </source>
</evidence>
<dbReference type="EnsemblProtists" id="EOD30965">
    <property type="protein sequence ID" value="EOD30965"/>
    <property type="gene ID" value="EMIHUDRAFT_434317"/>
</dbReference>
<dbReference type="AlphaFoldDB" id="A0A0D3K5D0"/>
<dbReference type="eggNOG" id="ENOG502SFNX">
    <property type="taxonomic scope" value="Eukaryota"/>
</dbReference>
<evidence type="ECO:0000313" key="9">
    <source>
        <dbReference type="Proteomes" id="UP000013827"/>
    </source>
</evidence>
<feature type="compositionally biased region" description="Pro residues" evidence="5">
    <location>
        <begin position="432"/>
        <end position="442"/>
    </location>
</feature>
<evidence type="ECO:0000256" key="6">
    <source>
        <dbReference type="SAM" id="Phobius"/>
    </source>
</evidence>
<evidence type="ECO:0000256" key="4">
    <source>
        <dbReference type="ARBA" id="ARBA00023136"/>
    </source>
</evidence>
<proteinExistence type="predicted"/>
<evidence type="ECO:0000256" key="1">
    <source>
        <dbReference type="ARBA" id="ARBA00004141"/>
    </source>
</evidence>
<dbReference type="InterPro" id="IPR013057">
    <property type="entry name" value="AA_transpt_TM"/>
</dbReference>
<evidence type="ECO:0000259" key="7">
    <source>
        <dbReference type="Pfam" id="PF01490"/>
    </source>
</evidence>
<dbReference type="PANTHER" id="PTHR22950">
    <property type="entry name" value="AMINO ACID TRANSPORTER"/>
    <property type="match status" value="1"/>
</dbReference>
<feature type="transmembrane region" description="Helical" evidence="6">
    <location>
        <begin position="560"/>
        <end position="585"/>
    </location>
</feature>
<organism evidence="8 9">
    <name type="scientific">Emiliania huxleyi (strain CCMP1516)</name>
    <dbReference type="NCBI Taxonomy" id="280463"/>
    <lineage>
        <taxon>Eukaryota</taxon>
        <taxon>Haptista</taxon>
        <taxon>Haptophyta</taxon>
        <taxon>Prymnesiophyceae</taxon>
        <taxon>Isochrysidales</taxon>
        <taxon>Noelaerhabdaceae</taxon>
        <taxon>Emiliania</taxon>
    </lineage>
</organism>
<feature type="transmembrane region" description="Helical" evidence="6">
    <location>
        <begin position="344"/>
        <end position="362"/>
    </location>
</feature>
<dbReference type="GeneID" id="17276238"/>
<dbReference type="RefSeq" id="XP_005783394.1">
    <property type="nucleotide sequence ID" value="XM_005783337.1"/>
</dbReference>
<protein>
    <recommendedName>
        <fullName evidence="7">Amino acid transporter transmembrane domain-containing protein</fullName>
    </recommendedName>
</protein>
<feature type="compositionally biased region" description="Basic and acidic residues" evidence="5">
    <location>
        <begin position="481"/>
        <end position="493"/>
    </location>
</feature>
<sequence length="655" mass="69669">MATSDAYVRGTAVASVTVGGGGAPEPQHNLPAISRGPSDLGAVSGAAKNGLIPLNVEASDAGVARHDKSSSSPRAAASGTPLRRAPTWAITANSLAFMCVPRAIPACFAQTGWTVGMLALVYSSVVTYDTGLVLGEVCRLRPKIGSYPGLCGEALAACAARRGWSPQAWRDAGAGCCLVLQFATYYLTTVAELIYFEQFFGQLFDQSRLCQWQWLLVAAAVSLPVLQLPTYHETRWAAALLGLLPLAINVAVMFYEVLLVRPWRCQPGPRYDGLLGVADGGGALSGGGEEALSNATSPQGRDLNDVFLGLSAFAYAFGGHGFYPEEIREMSTPSAWPSVMNWTYGVAIPLYWACGIVGYYAYGDFSWSNINLNFPRNAANTASIGVQVVQEVYFILVGNLVMMLDIEMRLGIDPTVCCSAPPDPPPRHESRPTPPTQPPTPHSPATHTPTARLRSIASEDEPSAGRSAPWPEAAAGGRAHTGAEEEISSREISSRAARSAPLPVAREEEDAAAAAARRGWPRPPPWLLRLLVRSLFLGSQVFVAQLLLSGEGDRLIAVQSLIGAIGMTAFTYFLPYVLLIALAPVPLGAGRLAWMTLNIAAGLIVMFAGLASSVEELYSSSSGFFDGECRLEYTYSPESPDDPCFLSGLPHEAGR</sequence>
<keyword evidence="2 6" id="KW-0812">Transmembrane</keyword>
<dbReference type="HOGENOM" id="CLU_418860_0_0_1"/>
<keyword evidence="9" id="KW-1185">Reference proteome</keyword>
<dbReference type="GO" id="GO:0015179">
    <property type="term" value="F:L-amino acid transmembrane transporter activity"/>
    <property type="evidence" value="ECO:0007669"/>
    <property type="project" value="TreeGrafter"/>
</dbReference>
<comment type="subcellular location">
    <subcellularLocation>
        <location evidence="1">Membrane</location>
        <topology evidence="1">Multi-pass membrane protein</topology>
    </subcellularLocation>
</comment>
<dbReference type="Pfam" id="PF01490">
    <property type="entry name" value="Aa_trans"/>
    <property type="match status" value="1"/>
</dbReference>
<reference evidence="9" key="1">
    <citation type="journal article" date="2013" name="Nature">
        <title>Pan genome of the phytoplankton Emiliania underpins its global distribution.</title>
        <authorList>
            <person name="Read B.A."/>
            <person name="Kegel J."/>
            <person name="Klute M.J."/>
            <person name="Kuo A."/>
            <person name="Lefebvre S.C."/>
            <person name="Maumus F."/>
            <person name="Mayer C."/>
            <person name="Miller J."/>
            <person name="Monier A."/>
            <person name="Salamov A."/>
            <person name="Young J."/>
            <person name="Aguilar M."/>
            <person name="Claverie J.M."/>
            <person name="Frickenhaus S."/>
            <person name="Gonzalez K."/>
            <person name="Herman E.K."/>
            <person name="Lin Y.C."/>
            <person name="Napier J."/>
            <person name="Ogata H."/>
            <person name="Sarno A.F."/>
            <person name="Shmutz J."/>
            <person name="Schroeder D."/>
            <person name="de Vargas C."/>
            <person name="Verret F."/>
            <person name="von Dassow P."/>
            <person name="Valentin K."/>
            <person name="Van de Peer Y."/>
            <person name="Wheeler G."/>
            <person name="Dacks J.B."/>
            <person name="Delwiche C.F."/>
            <person name="Dyhrman S.T."/>
            <person name="Glockner G."/>
            <person name="John U."/>
            <person name="Richards T."/>
            <person name="Worden A.Z."/>
            <person name="Zhang X."/>
            <person name="Grigoriev I.V."/>
            <person name="Allen A.E."/>
            <person name="Bidle K."/>
            <person name="Borodovsky M."/>
            <person name="Bowler C."/>
            <person name="Brownlee C."/>
            <person name="Cock J.M."/>
            <person name="Elias M."/>
            <person name="Gladyshev V.N."/>
            <person name="Groth M."/>
            <person name="Guda C."/>
            <person name="Hadaegh A."/>
            <person name="Iglesias-Rodriguez M.D."/>
            <person name="Jenkins J."/>
            <person name="Jones B.M."/>
            <person name="Lawson T."/>
            <person name="Leese F."/>
            <person name="Lindquist E."/>
            <person name="Lobanov A."/>
            <person name="Lomsadze A."/>
            <person name="Malik S.B."/>
            <person name="Marsh M.E."/>
            <person name="Mackinder L."/>
            <person name="Mock T."/>
            <person name="Mueller-Roeber B."/>
            <person name="Pagarete A."/>
            <person name="Parker M."/>
            <person name="Probert I."/>
            <person name="Quesneville H."/>
            <person name="Raines C."/>
            <person name="Rensing S.A."/>
            <person name="Riano-Pachon D.M."/>
            <person name="Richier S."/>
            <person name="Rokitta S."/>
            <person name="Shiraiwa Y."/>
            <person name="Soanes D.M."/>
            <person name="van der Giezen M."/>
            <person name="Wahlund T.M."/>
            <person name="Williams B."/>
            <person name="Wilson W."/>
            <person name="Wolfe G."/>
            <person name="Wurch L.L."/>
        </authorList>
    </citation>
    <scope>NUCLEOTIDE SEQUENCE</scope>
</reference>
<feature type="transmembrane region" description="Helical" evidence="6">
    <location>
        <begin position="382"/>
        <end position="402"/>
    </location>
</feature>
<evidence type="ECO:0000313" key="8">
    <source>
        <dbReference type="EnsemblProtists" id="EOD30965"/>
    </source>
</evidence>